<evidence type="ECO:0000256" key="1">
    <source>
        <dbReference type="SAM" id="MobiDB-lite"/>
    </source>
</evidence>
<dbReference type="AlphaFoldDB" id="A0AAD4S9N9"/>
<gene>
    <name evidence="2" type="ORF">MKW98_019608</name>
</gene>
<feature type="compositionally biased region" description="Basic and acidic residues" evidence="1">
    <location>
        <begin position="24"/>
        <end position="36"/>
    </location>
</feature>
<name>A0AAD4S9N9_9MAGN</name>
<sequence>LLDEYHFVAKYRETYEGMVGPMDNESKWKKKDDMEQKVSPPPFEKKKGKPRAERRRDASEARGGNLQRKQYKLCKEFGHNKKGCPRKAEFSQQ</sequence>
<evidence type="ECO:0000313" key="3">
    <source>
        <dbReference type="Proteomes" id="UP001202328"/>
    </source>
</evidence>
<feature type="non-terminal residue" evidence="2">
    <location>
        <position position="93"/>
    </location>
</feature>
<feature type="non-terminal residue" evidence="2">
    <location>
        <position position="1"/>
    </location>
</feature>
<dbReference type="Proteomes" id="UP001202328">
    <property type="component" value="Unassembled WGS sequence"/>
</dbReference>
<feature type="region of interest" description="Disordered" evidence="1">
    <location>
        <begin position="19"/>
        <end position="72"/>
    </location>
</feature>
<proteinExistence type="predicted"/>
<protein>
    <submittedName>
        <fullName evidence="2">Uncharacterized protein</fullName>
    </submittedName>
</protein>
<keyword evidence="3" id="KW-1185">Reference proteome</keyword>
<reference evidence="2" key="1">
    <citation type="submission" date="2022-04" db="EMBL/GenBank/DDBJ databases">
        <title>A functionally conserved STORR gene fusion in Papaver species that diverged 16.8 million years ago.</title>
        <authorList>
            <person name="Catania T."/>
        </authorList>
    </citation>
    <scope>NUCLEOTIDE SEQUENCE</scope>
    <source>
        <strain evidence="2">S-188037</strain>
    </source>
</reference>
<comment type="caution">
    <text evidence="2">The sequence shown here is derived from an EMBL/GenBank/DDBJ whole genome shotgun (WGS) entry which is preliminary data.</text>
</comment>
<organism evidence="2 3">
    <name type="scientific">Papaver atlanticum</name>
    <dbReference type="NCBI Taxonomy" id="357466"/>
    <lineage>
        <taxon>Eukaryota</taxon>
        <taxon>Viridiplantae</taxon>
        <taxon>Streptophyta</taxon>
        <taxon>Embryophyta</taxon>
        <taxon>Tracheophyta</taxon>
        <taxon>Spermatophyta</taxon>
        <taxon>Magnoliopsida</taxon>
        <taxon>Ranunculales</taxon>
        <taxon>Papaveraceae</taxon>
        <taxon>Papaveroideae</taxon>
        <taxon>Papaver</taxon>
    </lineage>
</organism>
<feature type="compositionally biased region" description="Basic and acidic residues" evidence="1">
    <location>
        <begin position="50"/>
        <end position="60"/>
    </location>
</feature>
<accession>A0AAD4S9N9</accession>
<dbReference type="EMBL" id="JAJJMB010012638">
    <property type="protein sequence ID" value="KAI3875035.1"/>
    <property type="molecule type" value="Genomic_DNA"/>
</dbReference>
<evidence type="ECO:0000313" key="2">
    <source>
        <dbReference type="EMBL" id="KAI3875035.1"/>
    </source>
</evidence>